<evidence type="ECO:0000256" key="2">
    <source>
        <dbReference type="ARBA" id="ARBA00006024"/>
    </source>
</evidence>
<dbReference type="GO" id="GO:0005507">
    <property type="term" value="F:copper ion binding"/>
    <property type="evidence" value="ECO:0007669"/>
    <property type="project" value="InterPro"/>
</dbReference>
<dbReference type="FunFam" id="3.30.70.100:FF:000005">
    <property type="entry name" value="Copper-exporting P-type ATPase A"/>
    <property type="match status" value="2"/>
</dbReference>
<protein>
    <recommendedName>
        <fullName evidence="4">Copper-exporting P-type ATPase</fullName>
        <ecNumber evidence="3">7.2.2.8</ecNumber>
    </recommendedName>
    <alternativeName>
        <fullName evidence="20">Copper-exporting P-type ATPase A</fullName>
    </alternativeName>
    <alternativeName>
        <fullName evidence="21">Cu(+)-exporting ATPase</fullName>
    </alternativeName>
</protein>
<dbReference type="FunFam" id="3.40.50.1000:FF:000144">
    <property type="entry name" value="copper-transporting ATPase 1 isoform X2"/>
    <property type="match status" value="1"/>
</dbReference>
<evidence type="ECO:0000256" key="8">
    <source>
        <dbReference type="ARBA" id="ARBA00022692"/>
    </source>
</evidence>
<dbReference type="Gene3D" id="2.70.150.10">
    <property type="entry name" value="Calcium-transporting ATPase, cytoplasmic transduction domain A"/>
    <property type="match status" value="1"/>
</dbReference>
<dbReference type="SFLD" id="SFLDG00002">
    <property type="entry name" value="C1.7:_P-type_atpase_like"/>
    <property type="match status" value="1"/>
</dbReference>
<evidence type="ECO:0000256" key="9">
    <source>
        <dbReference type="ARBA" id="ARBA00022723"/>
    </source>
</evidence>
<evidence type="ECO:0000256" key="11">
    <source>
        <dbReference type="ARBA" id="ARBA00022741"/>
    </source>
</evidence>
<keyword evidence="8 24" id="KW-0812">Transmembrane</keyword>
<dbReference type="SFLD" id="SFLDF00027">
    <property type="entry name" value="p-type_atpase"/>
    <property type="match status" value="1"/>
</dbReference>
<feature type="transmembrane region" description="Helical" evidence="24">
    <location>
        <begin position="413"/>
        <end position="435"/>
    </location>
</feature>
<evidence type="ECO:0000256" key="1">
    <source>
        <dbReference type="ARBA" id="ARBA00004651"/>
    </source>
</evidence>
<evidence type="ECO:0000256" key="3">
    <source>
        <dbReference type="ARBA" id="ARBA00012517"/>
    </source>
</evidence>
<dbReference type="FunFam" id="2.70.150.10:FF:000002">
    <property type="entry name" value="Copper-transporting ATPase 1, putative"/>
    <property type="match status" value="1"/>
</dbReference>
<evidence type="ECO:0000256" key="7">
    <source>
        <dbReference type="ARBA" id="ARBA00022553"/>
    </source>
</evidence>
<evidence type="ECO:0000313" key="27">
    <source>
        <dbReference type="Proteomes" id="UP000325032"/>
    </source>
</evidence>
<dbReference type="Gene3D" id="3.40.1110.10">
    <property type="entry name" value="Calcium-transporting ATPase, cytoplasmic domain N"/>
    <property type="match status" value="2"/>
</dbReference>
<dbReference type="Pfam" id="PF00702">
    <property type="entry name" value="Hydrolase"/>
    <property type="match status" value="1"/>
</dbReference>
<dbReference type="SUPFAM" id="SSF81653">
    <property type="entry name" value="Calcium ATPase, transduction domain A"/>
    <property type="match status" value="1"/>
</dbReference>
<dbReference type="PROSITE" id="PS01047">
    <property type="entry name" value="HMA_1"/>
    <property type="match status" value="2"/>
</dbReference>
<feature type="transmembrane region" description="Helical" evidence="24">
    <location>
        <begin position="163"/>
        <end position="188"/>
    </location>
</feature>
<dbReference type="InterPro" id="IPR023299">
    <property type="entry name" value="ATPase_P-typ_cyto_dom_N"/>
</dbReference>
<dbReference type="InterPro" id="IPR059000">
    <property type="entry name" value="ATPase_P-type_domA"/>
</dbReference>
<evidence type="ECO:0000256" key="24">
    <source>
        <dbReference type="RuleBase" id="RU362081"/>
    </source>
</evidence>
<dbReference type="GO" id="GO:0005524">
    <property type="term" value="F:ATP binding"/>
    <property type="evidence" value="ECO:0007669"/>
    <property type="project" value="UniProtKB-UniRule"/>
</dbReference>
<dbReference type="SUPFAM" id="SSF55008">
    <property type="entry name" value="HMA, heavy metal-associated domain"/>
    <property type="match status" value="2"/>
</dbReference>
<evidence type="ECO:0000256" key="12">
    <source>
        <dbReference type="ARBA" id="ARBA00022796"/>
    </source>
</evidence>
<evidence type="ECO:0000256" key="15">
    <source>
        <dbReference type="ARBA" id="ARBA00022967"/>
    </source>
</evidence>
<dbReference type="GO" id="GO:0055070">
    <property type="term" value="P:copper ion homeostasis"/>
    <property type="evidence" value="ECO:0007669"/>
    <property type="project" value="TreeGrafter"/>
</dbReference>
<feature type="transmembrane region" description="Helical" evidence="24">
    <location>
        <begin position="200"/>
        <end position="219"/>
    </location>
</feature>
<evidence type="ECO:0000259" key="25">
    <source>
        <dbReference type="PROSITE" id="PS50846"/>
    </source>
</evidence>
<keyword evidence="18" id="KW-0406">Ion transport</keyword>
<dbReference type="PANTHER" id="PTHR43520:SF8">
    <property type="entry name" value="P-TYPE CU(+) TRANSPORTER"/>
    <property type="match status" value="1"/>
</dbReference>
<evidence type="ECO:0000256" key="5">
    <source>
        <dbReference type="ARBA" id="ARBA00022448"/>
    </source>
</evidence>
<keyword evidence="19 24" id="KW-0472">Membrane</keyword>
<keyword evidence="27" id="KW-1185">Reference proteome</keyword>
<feature type="transmembrane region" description="Helical" evidence="24">
    <location>
        <begin position="231"/>
        <end position="249"/>
    </location>
</feature>
<reference evidence="26 27" key="1">
    <citation type="journal article" date="2018" name="Plant Biotechnol. Rep.">
        <title>Diversity and antifungal activity of endophytic bacteria associated with Panax ginseng seedlings.</title>
        <authorList>
            <person name="Park J.M."/>
            <person name="Hong C.E."/>
            <person name="Jo S.H."/>
        </authorList>
    </citation>
    <scope>NUCLEOTIDE SEQUENCE [LARGE SCALE GENOMIC DNA]</scope>
    <source>
        <strain evidence="26 27">PgKB20</strain>
    </source>
</reference>
<dbReference type="EMBL" id="CP043404">
    <property type="protein sequence ID" value="QEK64016.1"/>
    <property type="molecule type" value="Genomic_DNA"/>
</dbReference>
<dbReference type="Gene3D" id="3.30.70.100">
    <property type="match status" value="2"/>
</dbReference>
<dbReference type="NCBIfam" id="TIGR01511">
    <property type="entry name" value="ATPase-IB1_Cu"/>
    <property type="match status" value="1"/>
</dbReference>
<keyword evidence="6 24" id="KW-1003">Cell membrane</keyword>
<dbReference type="PROSITE" id="PS00154">
    <property type="entry name" value="ATPASE_E1_E2"/>
    <property type="match status" value="1"/>
</dbReference>
<comment type="function">
    <text evidence="23">Involved in copper export.</text>
</comment>
<evidence type="ECO:0000313" key="26">
    <source>
        <dbReference type="EMBL" id="QEK64016.1"/>
    </source>
</evidence>
<dbReference type="GO" id="GO:0016887">
    <property type="term" value="F:ATP hydrolysis activity"/>
    <property type="evidence" value="ECO:0007669"/>
    <property type="project" value="InterPro"/>
</dbReference>
<dbReference type="InterPro" id="IPR023214">
    <property type="entry name" value="HAD_sf"/>
</dbReference>
<dbReference type="InterPro" id="IPR023298">
    <property type="entry name" value="ATPase_P-typ_TM_dom_sf"/>
</dbReference>
<dbReference type="GO" id="GO:0005886">
    <property type="term" value="C:plasma membrane"/>
    <property type="evidence" value="ECO:0007669"/>
    <property type="project" value="UniProtKB-SubCell"/>
</dbReference>
<feature type="transmembrane region" description="Helical" evidence="24">
    <location>
        <begin position="447"/>
        <end position="464"/>
    </location>
</feature>
<dbReference type="InterPro" id="IPR036163">
    <property type="entry name" value="HMA_dom_sf"/>
</dbReference>
<feature type="transmembrane region" description="Helical" evidence="24">
    <location>
        <begin position="756"/>
        <end position="773"/>
    </location>
</feature>
<dbReference type="NCBIfam" id="TIGR00003">
    <property type="entry name" value="copper ion binding protein"/>
    <property type="match status" value="2"/>
</dbReference>
<dbReference type="InterPro" id="IPR008250">
    <property type="entry name" value="ATPase_P-typ_transduc_dom_A_sf"/>
</dbReference>
<evidence type="ECO:0000256" key="18">
    <source>
        <dbReference type="ARBA" id="ARBA00023065"/>
    </source>
</evidence>
<dbReference type="InterPro" id="IPR027256">
    <property type="entry name" value="P-typ_ATPase_IB"/>
</dbReference>
<evidence type="ECO:0000256" key="22">
    <source>
        <dbReference type="ARBA" id="ARBA00049289"/>
    </source>
</evidence>
<dbReference type="InterPro" id="IPR017969">
    <property type="entry name" value="Heavy-metal-associated_CS"/>
</dbReference>
<keyword evidence="11 24" id="KW-0547">Nucleotide-binding</keyword>
<comment type="similarity">
    <text evidence="2 24">Belongs to the cation transport ATPase (P-type) (TC 3.A.3) family. Type IB subfamily.</text>
</comment>
<evidence type="ECO:0000256" key="21">
    <source>
        <dbReference type="ARBA" id="ARBA00033239"/>
    </source>
</evidence>
<name>A0A5C0WIC5_BACIA</name>
<dbReference type="GO" id="GO:0043682">
    <property type="term" value="F:P-type divalent copper transporter activity"/>
    <property type="evidence" value="ECO:0007669"/>
    <property type="project" value="TreeGrafter"/>
</dbReference>
<dbReference type="Pfam" id="PF00122">
    <property type="entry name" value="E1-E2_ATPase"/>
    <property type="match status" value="1"/>
</dbReference>
<evidence type="ECO:0000256" key="20">
    <source>
        <dbReference type="ARBA" id="ARBA00029719"/>
    </source>
</evidence>
<dbReference type="GeneID" id="61769024"/>
<proteinExistence type="inferred from homology"/>
<dbReference type="InterPro" id="IPR001757">
    <property type="entry name" value="P_typ_ATPase"/>
</dbReference>
<evidence type="ECO:0000256" key="19">
    <source>
        <dbReference type="ARBA" id="ARBA00023136"/>
    </source>
</evidence>
<feature type="transmembrane region" description="Helical" evidence="24">
    <location>
        <begin position="261"/>
        <end position="279"/>
    </location>
</feature>
<dbReference type="NCBIfam" id="TIGR01494">
    <property type="entry name" value="ATPase_P-type"/>
    <property type="match status" value="1"/>
</dbReference>
<dbReference type="AlphaFoldDB" id="A0A5C0WIC5"/>
<dbReference type="SUPFAM" id="SSF56784">
    <property type="entry name" value="HAD-like"/>
    <property type="match status" value="1"/>
</dbReference>
<evidence type="ECO:0000256" key="17">
    <source>
        <dbReference type="ARBA" id="ARBA00023008"/>
    </source>
</evidence>
<dbReference type="InterPro" id="IPR018303">
    <property type="entry name" value="ATPase_P-typ_P_site"/>
</dbReference>
<comment type="catalytic activity">
    <reaction evidence="22">
        <text>Cu(+)(in) + ATP + H2O = Cu(+)(out) + ADP + phosphate + H(+)</text>
        <dbReference type="Rhea" id="RHEA:25792"/>
        <dbReference type="ChEBI" id="CHEBI:15377"/>
        <dbReference type="ChEBI" id="CHEBI:15378"/>
        <dbReference type="ChEBI" id="CHEBI:30616"/>
        <dbReference type="ChEBI" id="CHEBI:43474"/>
        <dbReference type="ChEBI" id="CHEBI:49552"/>
        <dbReference type="ChEBI" id="CHEBI:456216"/>
        <dbReference type="EC" id="7.2.2.8"/>
    </reaction>
</comment>
<dbReference type="Gene3D" id="3.40.50.1000">
    <property type="entry name" value="HAD superfamily/HAD-like"/>
    <property type="match status" value="1"/>
</dbReference>
<evidence type="ECO:0000256" key="13">
    <source>
        <dbReference type="ARBA" id="ARBA00022840"/>
    </source>
</evidence>
<keyword evidence="9 24" id="KW-0479">Metal-binding</keyword>
<keyword evidence="16 24" id="KW-1133">Transmembrane helix</keyword>
<sequence length="811" mass="87047">MKKEIDFQITGMTCAACAGRIEKGLNRLEGVEDASVNLALETSHIIYETEQLTPDDLKRKVQSLGYDVVMEQAEFDIEGMTCAACANRIEKKINRMDGVDHGSVNFALETLQVTYHPGQTSANDIKDAVQSIGYSLIEPDADQAEEGKKDHRQAAIEKQTARFLFSMILSLPLLWAMVSHFSFTSFIWLPEAFMNPWVQLALAAPVQFIVGWPFYVGAYKALRNKSANMDVLVALGTSAAFFYSLYESIQSAIRGTHEAALYYETSAVLITLIVLGKLMEARAKGRSSEAIQKLMGLQAKEAVIERDGKQMTVPISDVKVNDLVFVKPGEKVPVDGEIIEGTTAIDESMITGESLPVDKTAGDMVIGATINKNGFIKIKATKVGKETALSQIIRVVEQAQGSKAPIQRLADQISGIFVPIVVGIAVLTFLIWFFFVDPGNVTSALETFIAVIVIACPCALGLATPTSIMAGSGRAAESGILFKGGEHLEVTQSLDTVVLDKTGTVTKGEPSLTDVLAYANWTEDTLLQLAGSAEQQSEHPLARAITDGMKERGLEAVEVEAFQADPGHGIEAKAAGHKLLIGTRKLLQKHHIQYEQIEASVTTLEEQGKTAMLVAIDGEVAGIVAVADTIKSSSPQAIARLKEQGIHVVMMTGDNKLTAEAIAKQAGIDHVIAEVLPEEKAAHIAALQKQGKKVAMVGDGINDAPALATANIGMAVGTGTDVAMEAADITLMTGDLHAIADALEFSKKTMRNIKQNLFWALAYNCIGIPIAAFGFLAPWLAGAAMAFSSVSVVLNALRLQRLKPIREGVAE</sequence>
<keyword evidence="13 24" id="KW-0067">ATP-binding</keyword>
<dbReference type="InterPro" id="IPR006121">
    <property type="entry name" value="HMA_dom"/>
</dbReference>
<keyword evidence="14" id="KW-0460">Magnesium</keyword>
<keyword evidence="7" id="KW-0597">Phosphoprotein</keyword>
<accession>A0A5C0WIC5</accession>
<dbReference type="SFLD" id="SFLDS00003">
    <property type="entry name" value="Haloacid_Dehalogenase"/>
    <property type="match status" value="1"/>
</dbReference>
<comment type="subcellular location">
    <subcellularLocation>
        <location evidence="1">Cell membrane</location>
        <topology evidence="1">Multi-pass membrane protein</topology>
    </subcellularLocation>
</comment>
<dbReference type="RefSeq" id="WP_056765788.1">
    <property type="nucleotide sequence ID" value="NZ_CP043404.1"/>
</dbReference>
<evidence type="ECO:0000256" key="16">
    <source>
        <dbReference type="ARBA" id="ARBA00022989"/>
    </source>
</evidence>
<keyword evidence="5" id="KW-0813">Transport</keyword>
<feature type="domain" description="HMA" evidence="25">
    <location>
        <begin position="71"/>
        <end position="137"/>
    </location>
</feature>
<dbReference type="InterPro" id="IPR036412">
    <property type="entry name" value="HAD-like_sf"/>
</dbReference>
<dbReference type="InterPro" id="IPR044492">
    <property type="entry name" value="P_typ_ATPase_HD_dom"/>
</dbReference>
<evidence type="ECO:0000256" key="23">
    <source>
        <dbReference type="ARBA" id="ARBA00055366"/>
    </source>
</evidence>
<dbReference type="SUPFAM" id="SSF81665">
    <property type="entry name" value="Calcium ATPase, transmembrane domain M"/>
    <property type="match status" value="1"/>
</dbReference>
<dbReference type="Pfam" id="PF00403">
    <property type="entry name" value="HMA"/>
    <property type="match status" value="2"/>
</dbReference>
<evidence type="ECO:0000256" key="14">
    <source>
        <dbReference type="ARBA" id="ARBA00022842"/>
    </source>
</evidence>
<organism evidence="26 27">
    <name type="scientific">Bacillus safensis</name>
    <dbReference type="NCBI Taxonomy" id="561879"/>
    <lineage>
        <taxon>Bacteria</taxon>
        <taxon>Bacillati</taxon>
        <taxon>Bacillota</taxon>
        <taxon>Bacilli</taxon>
        <taxon>Bacillales</taxon>
        <taxon>Bacillaceae</taxon>
        <taxon>Bacillus</taxon>
    </lineage>
</organism>
<evidence type="ECO:0000256" key="4">
    <source>
        <dbReference type="ARBA" id="ARBA00015102"/>
    </source>
</evidence>
<dbReference type="CDD" id="cd02094">
    <property type="entry name" value="P-type_ATPase_Cu-like"/>
    <property type="match status" value="1"/>
</dbReference>
<dbReference type="PRINTS" id="PR00942">
    <property type="entry name" value="CUATPASEI"/>
</dbReference>
<dbReference type="PRINTS" id="PR00119">
    <property type="entry name" value="CATATPASE"/>
</dbReference>
<dbReference type="EC" id="7.2.2.8" evidence="3"/>
<dbReference type="PANTHER" id="PTHR43520">
    <property type="entry name" value="ATP7, ISOFORM B"/>
    <property type="match status" value="1"/>
</dbReference>
<keyword evidence="12" id="KW-0187">Copper transport</keyword>
<dbReference type="PROSITE" id="PS50846">
    <property type="entry name" value="HMA_2"/>
    <property type="match status" value="2"/>
</dbReference>
<evidence type="ECO:0000256" key="10">
    <source>
        <dbReference type="ARBA" id="ARBA00022737"/>
    </source>
</evidence>
<gene>
    <name evidence="26" type="primary">copA</name>
    <name evidence="26" type="ORF">FX981_02259</name>
</gene>
<dbReference type="GO" id="GO:0140581">
    <property type="term" value="F:P-type monovalent copper transporter activity"/>
    <property type="evidence" value="ECO:0007669"/>
    <property type="project" value="UniProtKB-EC"/>
</dbReference>
<dbReference type="CDD" id="cd00371">
    <property type="entry name" value="HMA"/>
    <property type="match status" value="2"/>
</dbReference>
<dbReference type="Proteomes" id="UP000325032">
    <property type="component" value="Chromosome"/>
</dbReference>
<keyword evidence="15" id="KW-1278">Translocase</keyword>
<keyword evidence="17" id="KW-0186">Copper</keyword>
<evidence type="ECO:0000256" key="6">
    <source>
        <dbReference type="ARBA" id="ARBA00022475"/>
    </source>
</evidence>
<keyword evidence="10" id="KW-0677">Repeat</keyword>
<dbReference type="InterPro" id="IPR006122">
    <property type="entry name" value="HMA_Cu_ion-bd"/>
</dbReference>
<feature type="domain" description="HMA" evidence="25">
    <location>
        <begin position="3"/>
        <end position="69"/>
    </location>
</feature>
<dbReference type="NCBIfam" id="TIGR01525">
    <property type="entry name" value="ATPase-IB_hvy"/>
    <property type="match status" value="1"/>
</dbReference>